<gene>
    <name evidence="1" type="ORF">SAMN04489717_1839</name>
</gene>
<organism evidence="1 2">
    <name type="scientific">Actinopolymorpha singaporensis</name>
    <dbReference type="NCBI Taxonomy" id="117157"/>
    <lineage>
        <taxon>Bacteria</taxon>
        <taxon>Bacillati</taxon>
        <taxon>Actinomycetota</taxon>
        <taxon>Actinomycetes</taxon>
        <taxon>Propionibacteriales</taxon>
        <taxon>Actinopolymorphaceae</taxon>
        <taxon>Actinopolymorpha</taxon>
    </lineage>
</organism>
<evidence type="ECO:0000313" key="1">
    <source>
        <dbReference type="EMBL" id="SDS17069.1"/>
    </source>
</evidence>
<evidence type="ECO:0000313" key="2">
    <source>
        <dbReference type="Proteomes" id="UP000198983"/>
    </source>
</evidence>
<reference evidence="1 2" key="1">
    <citation type="submission" date="2016-10" db="EMBL/GenBank/DDBJ databases">
        <authorList>
            <person name="de Groot N.N."/>
        </authorList>
    </citation>
    <scope>NUCLEOTIDE SEQUENCE [LARGE SCALE GENOMIC DNA]</scope>
    <source>
        <strain evidence="1 2">DSM 22024</strain>
    </source>
</reference>
<sequence>MAEGTLIAESLRTDCELDELDLTVHRIVRVDAGDPTAGQPALWTLLSFSLPDERAPRLAAQFVGALDVGSWYVDFRTNEETFVVYAGRIFRHPRGDQAGEAAAKAYGLSVGVPAPQLDWPT</sequence>
<dbReference type="RefSeq" id="WP_092652365.1">
    <property type="nucleotide sequence ID" value="NZ_LT629732.1"/>
</dbReference>
<dbReference type="OrthoDB" id="4559210at2"/>
<dbReference type="EMBL" id="LT629732">
    <property type="protein sequence ID" value="SDS17069.1"/>
    <property type="molecule type" value="Genomic_DNA"/>
</dbReference>
<proteinExistence type="predicted"/>
<dbReference type="Proteomes" id="UP000198983">
    <property type="component" value="Chromosome I"/>
</dbReference>
<name>A0A1H1Q269_9ACTN</name>
<keyword evidence="2" id="KW-1185">Reference proteome</keyword>
<accession>A0A1H1Q269</accession>
<dbReference type="AlphaFoldDB" id="A0A1H1Q269"/>
<protein>
    <submittedName>
        <fullName evidence="1">Uncharacterized protein</fullName>
    </submittedName>
</protein>